<reference evidence="1" key="1">
    <citation type="journal article" date="2013" name="Genetics">
        <title>The draft genome and transcriptome of Panagrellus redivivus are shaped by the harsh demands of a free-living lifestyle.</title>
        <authorList>
            <person name="Srinivasan J."/>
            <person name="Dillman A.R."/>
            <person name="Macchietto M.G."/>
            <person name="Heikkinen L."/>
            <person name="Lakso M."/>
            <person name="Fracchia K.M."/>
            <person name="Antoshechkin I."/>
            <person name="Mortazavi A."/>
            <person name="Wong G."/>
            <person name="Sternberg P.W."/>
        </authorList>
    </citation>
    <scope>NUCLEOTIDE SEQUENCE [LARGE SCALE GENOMIC DNA]</scope>
    <source>
        <strain evidence="1">MT8872</strain>
    </source>
</reference>
<name>A0A7E4W5E4_PANRE</name>
<evidence type="ECO:0000313" key="2">
    <source>
        <dbReference type="WBParaSite" id="Pan_g6288.t1"/>
    </source>
</evidence>
<keyword evidence="1" id="KW-1185">Reference proteome</keyword>
<sequence length="89" mass="10206">MYQARNSEFDEVFSFEPHEIIQILKKGCSVKTTCVLTHTSPETANAAISSIEKQIGYCDNRSIKATFLFSFQHENDFWEVCVPLPEDDE</sequence>
<proteinExistence type="predicted"/>
<organism evidence="1 2">
    <name type="scientific">Panagrellus redivivus</name>
    <name type="common">Microworm</name>
    <dbReference type="NCBI Taxonomy" id="6233"/>
    <lineage>
        <taxon>Eukaryota</taxon>
        <taxon>Metazoa</taxon>
        <taxon>Ecdysozoa</taxon>
        <taxon>Nematoda</taxon>
        <taxon>Chromadorea</taxon>
        <taxon>Rhabditida</taxon>
        <taxon>Tylenchina</taxon>
        <taxon>Panagrolaimomorpha</taxon>
        <taxon>Panagrolaimoidea</taxon>
        <taxon>Panagrolaimidae</taxon>
        <taxon>Panagrellus</taxon>
    </lineage>
</organism>
<dbReference type="WBParaSite" id="Pan_g6288.t1">
    <property type="protein sequence ID" value="Pan_g6288.t1"/>
    <property type="gene ID" value="Pan_g6288"/>
</dbReference>
<accession>A0A7E4W5E4</accession>
<dbReference type="Proteomes" id="UP000492821">
    <property type="component" value="Unassembled WGS sequence"/>
</dbReference>
<protein>
    <submittedName>
        <fullName evidence="2">Transcriptional regulator</fullName>
    </submittedName>
</protein>
<evidence type="ECO:0000313" key="1">
    <source>
        <dbReference type="Proteomes" id="UP000492821"/>
    </source>
</evidence>
<reference evidence="2" key="2">
    <citation type="submission" date="2020-10" db="UniProtKB">
        <authorList>
            <consortium name="WormBaseParasite"/>
        </authorList>
    </citation>
    <scope>IDENTIFICATION</scope>
</reference>
<dbReference type="AlphaFoldDB" id="A0A7E4W5E4"/>